<evidence type="ECO:0000313" key="8">
    <source>
        <dbReference type="Proteomes" id="UP000276133"/>
    </source>
</evidence>
<keyword evidence="5" id="KW-0472">Membrane</keyword>
<dbReference type="Proteomes" id="UP000276133">
    <property type="component" value="Unassembled WGS sequence"/>
</dbReference>
<keyword evidence="3 4" id="KW-1015">Disulfide bond</keyword>
<evidence type="ECO:0000256" key="3">
    <source>
        <dbReference type="ARBA" id="ARBA00023157"/>
    </source>
</evidence>
<dbReference type="SUPFAM" id="SSF57196">
    <property type="entry name" value="EGF/Laminin"/>
    <property type="match status" value="2"/>
</dbReference>
<comment type="caution">
    <text evidence="4">Lacks conserved residue(s) required for the propagation of feature annotation.</text>
</comment>
<feature type="transmembrane region" description="Helical" evidence="5">
    <location>
        <begin position="192"/>
        <end position="213"/>
    </location>
</feature>
<evidence type="ECO:0000256" key="2">
    <source>
        <dbReference type="ARBA" id="ARBA00022737"/>
    </source>
</evidence>
<feature type="disulfide bond" evidence="4">
    <location>
        <begin position="131"/>
        <end position="140"/>
    </location>
</feature>
<dbReference type="AlphaFoldDB" id="A0A3M7R0S5"/>
<keyword evidence="5" id="KW-0812">Transmembrane</keyword>
<proteinExistence type="predicted"/>
<dbReference type="STRING" id="10195.A0A3M7R0S5"/>
<comment type="caution">
    <text evidence="7">The sequence shown here is derived from an EMBL/GenBank/DDBJ whole genome shotgun (WGS) entry which is preliminary data.</text>
</comment>
<dbReference type="PROSITE" id="PS00022">
    <property type="entry name" value="EGF_1"/>
    <property type="match status" value="2"/>
</dbReference>
<keyword evidence="2" id="KW-0677">Repeat</keyword>
<dbReference type="PANTHER" id="PTHR24049">
    <property type="entry name" value="CRUMBS FAMILY MEMBER"/>
    <property type="match status" value="1"/>
</dbReference>
<evidence type="ECO:0000259" key="6">
    <source>
        <dbReference type="PROSITE" id="PS50026"/>
    </source>
</evidence>
<dbReference type="InterPro" id="IPR051022">
    <property type="entry name" value="Notch_Cell-Fate_Det"/>
</dbReference>
<feature type="disulfide bond" evidence="4">
    <location>
        <begin position="170"/>
        <end position="179"/>
    </location>
</feature>
<dbReference type="PROSITE" id="PS50026">
    <property type="entry name" value="EGF_3"/>
    <property type="match status" value="2"/>
</dbReference>
<feature type="domain" description="EGF-like" evidence="6">
    <location>
        <begin position="143"/>
        <end position="180"/>
    </location>
</feature>
<sequence length="249" mass="28954">MNSNEDELYTLLMEEACSIKFADDFELSEDEWPLEKSKTKLFIKPQENLKDNDLNHFRQAIDAIKDRFAAENIISKKFECSCVEYYYGNDCRTSRRICTNEMQCLNSGTCIDMIEFNREKNTFEFTYKCNCSEYYYGERCQYEVDLCQNMTCSSNGFCKVNATKAAVCNCFKFYSGENCQIRSKELVMIKQVISVSSIIAIVVISVMFLTLLLNDISSLFIKKEMKKNVQGCEEEEKEIANTKELKYTC</sequence>
<name>A0A3M7R0S5_BRAPC</name>
<accession>A0A3M7R0S5</accession>
<evidence type="ECO:0000256" key="4">
    <source>
        <dbReference type="PROSITE-ProRule" id="PRU00076"/>
    </source>
</evidence>
<feature type="domain" description="EGF-like" evidence="6">
    <location>
        <begin position="94"/>
        <end position="141"/>
    </location>
</feature>
<dbReference type="EMBL" id="REGN01004511">
    <property type="protein sequence ID" value="RNA17177.1"/>
    <property type="molecule type" value="Genomic_DNA"/>
</dbReference>
<protein>
    <submittedName>
        <fullName evidence="7">Protocadherin Fat 1 isoform X1</fullName>
    </submittedName>
</protein>
<evidence type="ECO:0000256" key="5">
    <source>
        <dbReference type="SAM" id="Phobius"/>
    </source>
</evidence>
<organism evidence="7 8">
    <name type="scientific">Brachionus plicatilis</name>
    <name type="common">Marine rotifer</name>
    <name type="synonym">Brachionus muelleri</name>
    <dbReference type="NCBI Taxonomy" id="10195"/>
    <lineage>
        <taxon>Eukaryota</taxon>
        <taxon>Metazoa</taxon>
        <taxon>Spiralia</taxon>
        <taxon>Gnathifera</taxon>
        <taxon>Rotifera</taxon>
        <taxon>Eurotatoria</taxon>
        <taxon>Monogononta</taxon>
        <taxon>Pseudotrocha</taxon>
        <taxon>Ploima</taxon>
        <taxon>Brachionidae</taxon>
        <taxon>Brachionus</taxon>
    </lineage>
</organism>
<dbReference type="Gene3D" id="2.10.25.10">
    <property type="entry name" value="Laminin"/>
    <property type="match status" value="1"/>
</dbReference>
<gene>
    <name evidence="7" type="ORF">BpHYR1_031184</name>
</gene>
<evidence type="ECO:0000256" key="1">
    <source>
        <dbReference type="ARBA" id="ARBA00022536"/>
    </source>
</evidence>
<keyword evidence="5" id="KW-1133">Transmembrane helix</keyword>
<dbReference type="OrthoDB" id="430340at2759"/>
<keyword evidence="1 4" id="KW-0245">EGF-like domain</keyword>
<dbReference type="InterPro" id="IPR000742">
    <property type="entry name" value="EGF"/>
</dbReference>
<reference evidence="7 8" key="1">
    <citation type="journal article" date="2018" name="Sci. Rep.">
        <title>Genomic signatures of local adaptation to the degree of environmental predictability in rotifers.</title>
        <authorList>
            <person name="Franch-Gras L."/>
            <person name="Hahn C."/>
            <person name="Garcia-Roger E.M."/>
            <person name="Carmona M.J."/>
            <person name="Serra M."/>
            <person name="Gomez A."/>
        </authorList>
    </citation>
    <scope>NUCLEOTIDE SEQUENCE [LARGE SCALE GENOMIC DNA]</scope>
    <source>
        <strain evidence="7">HYR1</strain>
    </source>
</reference>
<keyword evidence="8" id="KW-1185">Reference proteome</keyword>
<dbReference type="SMART" id="SM00181">
    <property type="entry name" value="EGF"/>
    <property type="match status" value="2"/>
</dbReference>
<evidence type="ECO:0000313" key="7">
    <source>
        <dbReference type="EMBL" id="RNA17177.1"/>
    </source>
</evidence>